<organism evidence="2">
    <name type="scientific">Dioscorea bacilliform BL virus</name>
    <dbReference type="NCBI Taxonomy" id="3065014"/>
    <lineage>
        <taxon>Viruses</taxon>
        <taxon>Riboviria</taxon>
        <taxon>Pararnavirae</taxon>
        <taxon>Artverviricota</taxon>
        <taxon>Revtraviricetes</taxon>
        <taxon>Ortervirales</taxon>
        <taxon>Caulimoviridae</taxon>
        <taxon>Badnavirus</taxon>
    </lineage>
</organism>
<sequence length="126" mass="14211">MSEELKRALKATEPIEPPAVGFVKTYDYQNKLAGAVASTQKQNNTILQLFVQLFEKIAELQQELKEVKKNLQQQQSPASTSDDLLNQVITKLGKLSIADKVPEKRGKILVWKDPCLIYQEELAKLS</sequence>
<reference evidence="2" key="1">
    <citation type="submission" date="2022-06" db="EMBL/GenBank/DDBJ databases">
        <title>Complete genome sequence of the new badnavirus Dioscorea bacilliform BL virus infecting Dioscorea bulbifera in Brazil.</title>
        <authorList>
            <person name="Mendes A.L.S.F."/>
            <person name="Santos G.B.L."/>
            <person name="Ramos-Sobrinho R."/>
            <person name="Ferro M.M.M."/>
            <person name="Assuncao I.P."/>
            <person name="Lima G.S.A."/>
        </authorList>
    </citation>
    <scope>NUCLEOTIDE SEQUENCE</scope>
    <source>
        <strain evidence="2">DBH3</strain>
    </source>
</reference>
<keyword evidence="1" id="KW-0175">Coiled coil</keyword>
<proteinExistence type="predicted"/>
<evidence type="ECO:0000313" key="2">
    <source>
        <dbReference type="EMBL" id="WKY95837.1"/>
    </source>
</evidence>
<dbReference type="EMBL" id="ON792315">
    <property type="protein sequence ID" value="WKY95837.1"/>
    <property type="molecule type" value="Genomic_DNA"/>
</dbReference>
<gene>
    <name evidence="2" type="primary">ORF2</name>
</gene>
<accession>A0AA49K4F0</accession>
<feature type="coiled-coil region" evidence="1">
    <location>
        <begin position="50"/>
        <end position="77"/>
    </location>
</feature>
<name>A0AA49K4F0_9VIRU</name>
<evidence type="ECO:0000256" key="1">
    <source>
        <dbReference type="SAM" id="Coils"/>
    </source>
</evidence>
<protein>
    <submittedName>
        <fullName evidence="2">Nucleic acid binding protein</fullName>
    </submittedName>
</protein>